<proteinExistence type="predicted"/>
<dbReference type="OrthoDB" id="192253at2759"/>
<dbReference type="Pfam" id="PF07546">
    <property type="entry name" value="EMI"/>
    <property type="match status" value="1"/>
</dbReference>
<keyword evidence="6" id="KW-1185">Reference proteome</keyword>
<feature type="chain" id="PRO_5005534897" description="EMI domain-containing protein" evidence="3">
    <location>
        <begin position="25"/>
        <end position="143"/>
    </location>
</feature>
<dbReference type="InterPro" id="IPR011489">
    <property type="entry name" value="EMI_domain"/>
</dbReference>
<feature type="signal peptide" evidence="3">
    <location>
        <begin position="1"/>
        <end position="24"/>
    </location>
</feature>
<comment type="caution">
    <text evidence="5">The sequence shown here is derived from an EMBL/GenBank/DDBJ whole genome shotgun (WGS) entry which is preliminary data.</text>
</comment>
<protein>
    <recommendedName>
        <fullName evidence="4">EMI domain-containing protein</fullName>
    </recommendedName>
</protein>
<dbReference type="EMBL" id="JRES01001649">
    <property type="protein sequence ID" value="KNC21181.1"/>
    <property type="molecule type" value="Genomic_DNA"/>
</dbReference>
<evidence type="ECO:0000256" key="3">
    <source>
        <dbReference type="SAM" id="SignalP"/>
    </source>
</evidence>
<evidence type="ECO:0000256" key="2">
    <source>
        <dbReference type="ARBA" id="ARBA00023157"/>
    </source>
</evidence>
<organism evidence="5 6">
    <name type="scientific">Lucilia cuprina</name>
    <name type="common">Green bottle fly</name>
    <name type="synonym">Australian sheep blowfly</name>
    <dbReference type="NCBI Taxonomy" id="7375"/>
    <lineage>
        <taxon>Eukaryota</taxon>
        <taxon>Metazoa</taxon>
        <taxon>Ecdysozoa</taxon>
        <taxon>Arthropoda</taxon>
        <taxon>Hexapoda</taxon>
        <taxon>Insecta</taxon>
        <taxon>Pterygota</taxon>
        <taxon>Neoptera</taxon>
        <taxon>Endopterygota</taxon>
        <taxon>Diptera</taxon>
        <taxon>Brachycera</taxon>
        <taxon>Muscomorpha</taxon>
        <taxon>Oestroidea</taxon>
        <taxon>Calliphoridae</taxon>
        <taxon>Luciliinae</taxon>
        <taxon>Lucilia</taxon>
    </lineage>
</organism>
<dbReference type="Proteomes" id="UP000037069">
    <property type="component" value="Unassembled WGS sequence"/>
</dbReference>
<evidence type="ECO:0000259" key="4">
    <source>
        <dbReference type="Pfam" id="PF07546"/>
    </source>
</evidence>
<evidence type="ECO:0000256" key="1">
    <source>
        <dbReference type="ARBA" id="ARBA00022729"/>
    </source>
</evidence>
<name>A0A0L0BMB2_LUCCU</name>
<evidence type="ECO:0000313" key="6">
    <source>
        <dbReference type="Proteomes" id="UP000037069"/>
    </source>
</evidence>
<evidence type="ECO:0000313" key="5">
    <source>
        <dbReference type="EMBL" id="KNC21181.1"/>
    </source>
</evidence>
<gene>
    <name evidence="5" type="ORF">FF38_00044</name>
</gene>
<reference evidence="5 6" key="1">
    <citation type="journal article" date="2015" name="Nat. Commun.">
        <title>Lucilia cuprina genome unlocks parasitic fly biology to underpin future interventions.</title>
        <authorList>
            <person name="Anstead C.A."/>
            <person name="Korhonen P.K."/>
            <person name="Young N.D."/>
            <person name="Hall R.S."/>
            <person name="Jex A.R."/>
            <person name="Murali S.C."/>
            <person name="Hughes D.S."/>
            <person name="Lee S.F."/>
            <person name="Perry T."/>
            <person name="Stroehlein A.J."/>
            <person name="Ansell B.R."/>
            <person name="Breugelmans B."/>
            <person name="Hofmann A."/>
            <person name="Qu J."/>
            <person name="Dugan S."/>
            <person name="Lee S.L."/>
            <person name="Chao H."/>
            <person name="Dinh H."/>
            <person name="Han Y."/>
            <person name="Doddapaneni H.V."/>
            <person name="Worley K.C."/>
            <person name="Muzny D.M."/>
            <person name="Ioannidis P."/>
            <person name="Waterhouse R.M."/>
            <person name="Zdobnov E.M."/>
            <person name="James P.J."/>
            <person name="Bagnall N.H."/>
            <person name="Kotze A.C."/>
            <person name="Gibbs R.A."/>
            <person name="Richards S."/>
            <person name="Batterham P."/>
            <person name="Gasser R.B."/>
        </authorList>
    </citation>
    <scope>NUCLEOTIDE SEQUENCE [LARGE SCALE GENOMIC DNA]</scope>
    <source>
        <strain evidence="5 6">LS</strain>
        <tissue evidence="5">Full body</tissue>
    </source>
</reference>
<keyword evidence="1 3" id="KW-0732">Signal</keyword>
<feature type="domain" description="EMI" evidence="4">
    <location>
        <begin position="83"/>
        <end position="133"/>
    </location>
</feature>
<keyword evidence="2" id="KW-1015">Disulfide bond</keyword>
<accession>A0A0L0BMB2</accession>
<sequence>MSIFKKYLKILIFLNLILLNLSKANDGLKINTDLTAGIISDNLNSASGNNNNQNLVDSSNAPLQNNSDSIGVMPATSASEDNHICTREEEYVEETRTPSLQPVKIRTATWCLEFPPRCSNYKTEMREVVKVQVGYHLPLENFL</sequence>
<dbReference type="AlphaFoldDB" id="A0A0L0BMB2"/>